<evidence type="ECO:0000313" key="2">
    <source>
        <dbReference type="Proteomes" id="UP001164539"/>
    </source>
</evidence>
<evidence type="ECO:0000313" key="1">
    <source>
        <dbReference type="EMBL" id="KAJ4721471.1"/>
    </source>
</evidence>
<sequence length="424" mass="47888">MEYEQFELKQEEDYPLILQPAADLIHNSILFLTSPIFTILSIASDSYQRAERTAEVVEKIVMHKVPSKISHGSVILLKKLGLGLVGAFQVCMGMVFLVVLASVLGVLLVEMWVEEPVFVTERLFFDYTEANPVAVFSVGGDELGRSSSNSKNNIKGIPIGHTYYVSLLLLMPESDFNREIGVFQLTAEILSINGDVMAKSSQPCMLRFRSLPVRLTRTFLMGIPLLLGISDETQKLTVKILRHKEGNQRTGAIRVILSPRARTQSLPQLYEAEIILDSQLPWTKNLVHNWKWTFYVWTSLCIYILLLIILICCCKSVLFPLTTADSFRDEDAGSVKEDELKDQLAQTWMRDEKEMTVESSRIRSWQLRRRKRKAIYLHDDELVSETVASSGSASSMKISREDTISTTIVEEEIGDSESSVCLGH</sequence>
<organism evidence="1 2">
    <name type="scientific">Melia azedarach</name>
    <name type="common">Chinaberry tree</name>
    <dbReference type="NCBI Taxonomy" id="155640"/>
    <lineage>
        <taxon>Eukaryota</taxon>
        <taxon>Viridiplantae</taxon>
        <taxon>Streptophyta</taxon>
        <taxon>Embryophyta</taxon>
        <taxon>Tracheophyta</taxon>
        <taxon>Spermatophyta</taxon>
        <taxon>Magnoliopsida</taxon>
        <taxon>eudicotyledons</taxon>
        <taxon>Gunneridae</taxon>
        <taxon>Pentapetalae</taxon>
        <taxon>rosids</taxon>
        <taxon>malvids</taxon>
        <taxon>Sapindales</taxon>
        <taxon>Meliaceae</taxon>
        <taxon>Melia</taxon>
    </lineage>
</organism>
<proteinExistence type="predicted"/>
<comment type="caution">
    <text evidence="1">The sequence shown here is derived from an EMBL/GenBank/DDBJ whole genome shotgun (WGS) entry which is preliminary data.</text>
</comment>
<dbReference type="EMBL" id="CM051397">
    <property type="protein sequence ID" value="KAJ4721471.1"/>
    <property type="molecule type" value="Genomic_DNA"/>
</dbReference>
<gene>
    <name evidence="1" type="ORF">OWV82_009153</name>
</gene>
<reference evidence="1 2" key="1">
    <citation type="journal article" date="2023" name="Science">
        <title>Complex scaffold remodeling in plant triterpene biosynthesis.</title>
        <authorList>
            <person name="De La Pena R."/>
            <person name="Hodgson H."/>
            <person name="Liu J.C."/>
            <person name="Stephenson M.J."/>
            <person name="Martin A.C."/>
            <person name="Owen C."/>
            <person name="Harkess A."/>
            <person name="Leebens-Mack J."/>
            <person name="Jimenez L.E."/>
            <person name="Osbourn A."/>
            <person name="Sattely E.S."/>
        </authorList>
    </citation>
    <scope>NUCLEOTIDE SEQUENCE [LARGE SCALE GENOMIC DNA]</scope>
    <source>
        <strain evidence="2">cv. JPN11</strain>
        <tissue evidence="1">Leaf</tissue>
    </source>
</reference>
<protein>
    <submittedName>
        <fullName evidence="1">Seipin</fullName>
    </submittedName>
</protein>
<name>A0ACC1YDD7_MELAZ</name>
<dbReference type="Proteomes" id="UP001164539">
    <property type="component" value="Chromosome 4"/>
</dbReference>
<accession>A0ACC1YDD7</accession>
<keyword evidence="2" id="KW-1185">Reference proteome</keyword>